<dbReference type="Proteomes" id="UP001163882">
    <property type="component" value="Chromosome"/>
</dbReference>
<dbReference type="Gene3D" id="2.40.160.20">
    <property type="match status" value="1"/>
</dbReference>
<keyword evidence="1" id="KW-0732">Signal</keyword>
<evidence type="ECO:0000313" key="2">
    <source>
        <dbReference type="EMBL" id="UYQ70641.1"/>
    </source>
</evidence>
<dbReference type="InterPro" id="IPR011250">
    <property type="entry name" value="OMP/PagP_B-barrel"/>
</dbReference>
<evidence type="ECO:0000313" key="3">
    <source>
        <dbReference type="Proteomes" id="UP001163882"/>
    </source>
</evidence>
<keyword evidence="3" id="KW-1185">Reference proteome</keyword>
<dbReference type="RefSeq" id="WP_264224330.1">
    <property type="nucleotide sequence ID" value="NZ_CP107716.1"/>
</dbReference>
<proteinExistence type="predicted"/>
<accession>A0ABY6IJ74</accession>
<dbReference type="SUPFAM" id="SSF56925">
    <property type="entry name" value="OMPA-like"/>
    <property type="match status" value="1"/>
</dbReference>
<dbReference type="EMBL" id="CP107716">
    <property type="protein sequence ID" value="UYQ70641.1"/>
    <property type="molecule type" value="Genomic_DNA"/>
</dbReference>
<protein>
    <submittedName>
        <fullName evidence="2">Porin family protein</fullName>
    </submittedName>
</protein>
<sequence>MNSLKKVALAALLSTTAFGGAFAADAIGVPAPAVPAPAPVYDAGSGFDWNGFYAGASAGAQNNIDAGETEWTLGAQAGVNAQFDFFLVGAEVALDGVFDDPDMYAYGSALARGGVLVTEELLAYGAVGYGTDFDAATGVGDHVLAGGGLEFAATDDVSVRGQYLYGWDQSGDATSSDIHKFQIGANFHF</sequence>
<feature type="signal peptide" evidence="1">
    <location>
        <begin position="1"/>
        <end position="23"/>
    </location>
</feature>
<reference evidence="2" key="1">
    <citation type="submission" date="2022-10" db="EMBL/GenBank/DDBJ databases">
        <title>YIM 151497 complete genome.</title>
        <authorList>
            <person name="Chen X."/>
        </authorList>
    </citation>
    <scope>NUCLEOTIDE SEQUENCE</scope>
    <source>
        <strain evidence="2">YIM 151497</strain>
    </source>
</reference>
<gene>
    <name evidence="2" type="ORF">OF122_11190</name>
</gene>
<evidence type="ECO:0000256" key="1">
    <source>
        <dbReference type="SAM" id="SignalP"/>
    </source>
</evidence>
<feature type="chain" id="PRO_5045189684" evidence="1">
    <location>
        <begin position="24"/>
        <end position="189"/>
    </location>
</feature>
<name>A0ABY6IJ74_9HYPH</name>
<organism evidence="2 3">
    <name type="scientific">Pelagibacterium flavum</name>
    <dbReference type="NCBI Taxonomy" id="2984530"/>
    <lineage>
        <taxon>Bacteria</taxon>
        <taxon>Pseudomonadati</taxon>
        <taxon>Pseudomonadota</taxon>
        <taxon>Alphaproteobacteria</taxon>
        <taxon>Hyphomicrobiales</taxon>
        <taxon>Devosiaceae</taxon>
        <taxon>Pelagibacterium</taxon>
    </lineage>
</organism>